<dbReference type="SUPFAM" id="SSF53448">
    <property type="entry name" value="Nucleotide-diphospho-sugar transferases"/>
    <property type="match status" value="1"/>
</dbReference>
<dbReference type="AlphaFoldDB" id="A0ABD7DBU3"/>
<dbReference type="Proteomes" id="UP000663613">
    <property type="component" value="Chromosome"/>
</dbReference>
<name>A0ABD7DBU3_BACCE</name>
<dbReference type="CDD" id="cd00761">
    <property type="entry name" value="Glyco_tranf_GTA_type"/>
    <property type="match status" value="1"/>
</dbReference>
<dbReference type="InterPro" id="IPR029044">
    <property type="entry name" value="Nucleotide-diphossugar_trans"/>
</dbReference>
<dbReference type="Gene3D" id="3.90.550.10">
    <property type="entry name" value="Spore Coat Polysaccharide Biosynthesis Protein SpsA, Chain A"/>
    <property type="match status" value="1"/>
</dbReference>
<protein>
    <submittedName>
        <fullName evidence="3">Glycosyltransferase family 2 protein</fullName>
    </submittedName>
</protein>
<dbReference type="InterPro" id="IPR001173">
    <property type="entry name" value="Glyco_trans_2-like"/>
</dbReference>
<dbReference type="Pfam" id="PF00535">
    <property type="entry name" value="Glycos_transf_2"/>
    <property type="match status" value="1"/>
</dbReference>
<accession>A0ABD7DBU3</accession>
<evidence type="ECO:0000256" key="1">
    <source>
        <dbReference type="ARBA" id="ARBA00006739"/>
    </source>
</evidence>
<evidence type="ECO:0000313" key="4">
    <source>
        <dbReference type="Proteomes" id="UP000663613"/>
    </source>
</evidence>
<organism evidence="3 4">
    <name type="scientific">Bacillus cereus</name>
    <dbReference type="NCBI Taxonomy" id="1396"/>
    <lineage>
        <taxon>Bacteria</taxon>
        <taxon>Bacillati</taxon>
        <taxon>Bacillota</taxon>
        <taxon>Bacilli</taxon>
        <taxon>Bacillales</taxon>
        <taxon>Bacillaceae</taxon>
        <taxon>Bacillus</taxon>
        <taxon>Bacillus cereus group</taxon>
    </lineage>
</organism>
<proteinExistence type="inferred from homology"/>
<feature type="domain" description="Glycosyltransferase 2-like" evidence="2">
    <location>
        <begin position="4"/>
        <end position="164"/>
    </location>
</feature>
<sequence length="258" mass="30234">MKYTIFTPTYNRENELEVLYGSLKKQSFQDFEWLIIDDGSTDKTEKTVNGFIKEGNISIRYIRQNNGGKHRAFNKAIEESKGEFMVCVDSDDFLKDYALEKIDKYSKINNNVMAICFLCVDPQDNVIGSSFPKSNSTFNLIELIYKYRMKGDKLWVFKHDILKEYRFPEYKGEKFVTEGVLTLQMSLKYEVLAVNEALQVCEYRHGGLTAIGNKQLFRKNSKGAKAYYKLLLQIAPNYKYKLFYLYNYLLYSVYGRNI</sequence>
<evidence type="ECO:0000259" key="2">
    <source>
        <dbReference type="Pfam" id="PF00535"/>
    </source>
</evidence>
<evidence type="ECO:0000313" key="3">
    <source>
        <dbReference type="EMBL" id="QRY14394.1"/>
    </source>
</evidence>
<dbReference type="PANTHER" id="PTHR22916">
    <property type="entry name" value="GLYCOSYLTRANSFERASE"/>
    <property type="match status" value="1"/>
</dbReference>
<dbReference type="EMBL" id="CP070339">
    <property type="protein sequence ID" value="QRY14394.1"/>
    <property type="molecule type" value="Genomic_DNA"/>
</dbReference>
<dbReference type="RefSeq" id="WP_016078185.1">
    <property type="nucleotide sequence ID" value="NZ_CP070339.1"/>
</dbReference>
<gene>
    <name evidence="3" type="ORF">JTF64_20715</name>
</gene>
<comment type="similarity">
    <text evidence="1">Belongs to the glycosyltransferase 2 family.</text>
</comment>
<reference evidence="3 4" key="1">
    <citation type="submission" date="2021-02" db="EMBL/GenBank/DDBJ databases">
        <title>Bacillus cereus VKM B-370.</title>
        <authorList>
            <person name="Kazantseva O.A."/>
            <person name="Piligrimova E.G."/>
            <person name="Buzikov R.M."/>
            <person name="Shadrin A.M."/>
        </authorList>
    </citation>
    <scope>NUCLEOTIDE SEQUENCE [LARGE SCALE GENOMIC DNA]</scope>
    <source>
        <strain evidence="3 4">VKM B-370</strain>
    </source>
</reference>